<dbReference type="Proteomes" id="UP000008312">
    <property type="component" value="Unassembled WGS sequence"/>
</dbReference>
<accession>D8MAT4</accession>
<keyword evidence="2" id="KW-1185">Reference proteome</keyword>
<organism evidence="1">
    <name type="scientific">Blastocystis hominis</name>
    <dbReference type="NCBI Taxonomy" id="12968"/>
    <lineage>
        <taxon>Eukaryota</taxon>
        <taxon>Sar</taxon>
        <taxon>Stramenopiles</taxon>
        <taxon>Bigyra</taxon>
        <taxon>Opalozoa</taxon>
        <taxon>Opalinata</taxon>
        <taxon>Blastocystidae</taxon>
        <taxon>Blastocystis</taxon>
    </lineage>
</organism>
<dbReference type="InParanoid" id="D8MAT4"/>
<reference evidence="1" key="1">
    <citation type="submission" date="2010-02" db="EMBL/GenBank/DDBJ databases">
        <title>Sequencing and annotation of the Blastocystis hominis genome.</title>
        <authorList>
            <person name="Wincker P."/>
        </authorList>
    </citation>
    <scope>NUCLEOTIDE SEQUENCE</scope>
    <source>
        <strain evidence="1">Singapore isolate B</strain>
    </source>
</reference>
<dbReference type="RefSeq" id="XP_012899221.1">
    <property type="nucleotide sequence ID" value="XM_013043767.1"/>
</dbReference>
<evidence type="ECO:0000313" key="2">
    <source>
        <dbReference type="Proteomes" id="UP000008312"/>
    </source>
</evidence>
<dbReference type="AlphaFoldDB" id="D8MAT4"/>
<protein>
    <submittedName>
        <fullName evidence="1">Uncharacterized protein</fullName>
    </submittedName>
</protein>
<name>D8MAT4_BLAHO</name>
<sequence>MPRRLSNSFISKVECKTRSRSVDLSSLSRSFSSSKPPSLSLLLEFQSERRGVIFQGHTLEELQTLINQTFLSLPLVHVCVEHPSIPGRLVNITDIDQLYDNAVIHLVPVSQ</sequence>
<evidence type="ECO:0000313" key="1">
    <source>
        <dbReference type="EMBL" id="CBK25173.2"/>
    </source>
</evidence>
<gene>
    <name evidence="1" type="ORF">GSBLH_T00004802001</name>
</gene>
<proteinExistence type="predicted"/>
<dbReference type="EMBL" id="FN668690">
    <property type="protein sequence ID" value="CBK25173.2"/>
    <property type="molecule type" value="Genomic_DNA"/>
</dbReference>
<dbReference type="GeneID" id="24921806"/>
<dbReference type="OrthoDB" id="10512638at2759"/>